<sequence>MAVNHFNQGFNRGRGNKGNNRGRGNGRGGNSSQFHNNQLSGGGQFHNSIGQVSDNQFTPFPQSKSSSSSQSQGQRVACQICASESITIGNGQELPVTHIGNRFAYGEGPLQRAE</sequence>
<keyword evidence="3" id="KW-1185">Reference proteome</keyword>
<dbReference type="OrthoDB" id="10550419at2759"/>
<feature type="region of interest" description="Disordered" evidence="1">
    <location>
        <begin position="1"/>
        <end position="74"/>
    </location>
</feature>
<dbReference type="AlphaFoldDB" id="A0A8J4Q728"/>
<dbReference type="EMBL" id="JRKL02008716">
    <property type="protein sequence ID" value="KAF3946710.1"/>
    <property type="molecule type" value="Genomic_DNA"/>
</dbReference>
<dbReference type="Proteomes" id="UP000737018">
    <property type="component" value="Unassembled WGS sequence"/>
</dbReference>
<evidence type="ECO:0000256" key="1">
    <source>
        <dbReference type="SAM" id="MobiDB-lite"/>
    </source>
</evidence>
<name>A0A8J4Q728_9ROSI</name>
<organism evidence="2 3">
    <name type="scientific">Castanea mollissima</name>
    <name type="common">Chinese chestnut</name>
    <dbReference type="NCBI Taxonomy" id="60419"/>
    <lineage>
        <taxon>Eukaryota</taxon>
        <taxon>Viridiplantae</taxon>
        <taxon>Streptophyta</taxon>
        <taxon>Embryophyta</taxon>
        <taxon>Tracheophyta</taxon>
        <taxon>Spermatophyta</taxon>
        <taxon>Magnoliopsida</taxon>
        <taxon>eudicotyledons</taxon>
        <taxon>Gunneridae</taxon>
        <taxon>Pentapetalae</taxon>
        <taxon>rosids</taxon>
        <taxon>fabids</taxon>
        <taxon>Fagales</taxon>
        <taxon>Fagaceae</taxon>
        <taxon>Castanea</taxon>
    </lineage>
</organism>
<feature type="compositionally biased region" description="Polar residues" evidence="1">
    <location>
        <begin position="1"/>
        <end position="10"/>
    </location>
</feature>
<evidence type="ECO:0000313" key="2">
    <source>
        <dbReference type="EMBL" id="KAF3946710.1"/>
    </source>
</evidence>
<evidence type="ECO:0000313" key="3">
    <source>
        <dbReference type="Proteomes" id="UP000737018"/>
    </source>
</evidence>
<accession>A0A8J4Q728</accession>
<protein>
    <submittedName>
        <fullName evidence="2">Uncharacterized protein</fullName>
    </submittedName>
</protein>
<feature type="compositionally biased region" description="Polar residues" evidence="1">
    <location>
        <begin position="31"/>
        <end position="61"/>
    </location>
</feature>
<proteinExistence type="predicted"/>
<reference evidence="2" key="1">
    <citation type="submission" date="2020-03" db="EMBL/GenBank/DDBJ databases">
        <title>Castanea mollissima Vanexum genome sequencing.</title>
        <authorList>
            <person name="Staton M."/>
        </authorList>
    </citation>
    <scope>NUCLEOTIDE SEQUENCE</scope>
    <source>
        <tissue evidence="2">Leaf</tissue>
    </source>
</reference>
<gene>
    <name evidence="2" type="ORF">CMV_027053</name>
</gene>
<feature type="compositionally biased region" description="Low complexity" evidence="1">
    <location>
        <begin position="62"/>
        <end position="74"/>
    </location>
</feature>
<comment type="caution">
    <text evidence="2">The sequence shown here is derived from an EMBL/GenBank/DDBJ whole genome shotgun (WGS) entry which is preliminary data.</text>
</comment>